<dbReference type="AlphaFoldDB" id="D4H8K2"/>
<evidence type="ECO:0000256" key="4">
    <source>
        <dbReference type="SAM" id="Phobius"/>
    </source>
</evidence>
<dbReference type="PANTHER" id="PTHR32089">
    <property type="entry name" value="METHYL-ACCEPTING CHEMOTAXIS PROTEIN MCPB"/>
    <property type="match status" value="1"/>
</dbReference>
<dbReference type="PRINTS" id="PR00260">
    <property type="entry name" value="CHEMTRNSDUCR"/>
</dbReference>
<protein>
    <submittedName>
        <fullName evidence="6">Methyl-accepting chemotaxis sensory transducer</fullName>
    </submittedName>
</protein>
<evidence type="ECO:0000256" key="3">
    <source>
        <dbReference type="PROSITE-ProRule" id="PRU00284"/>
    </source>
</evidence>
<dbReference type="OrthoDB" id="9776024at2"/>
<sequence>MKFRNLSIQFKSIILIAACIVLYISLIVYMEARRSHMLDDVISVNVKNLNSVVYNLVTDSLSEGGLDYVKEMIAKVKAMPGFIALSVYRTDGSVVYNSNNDDSHLVIETHKEPFKEVKTKSVVYHTPIINDASCIDCHEDWKVGDVSGYTSVELDTSQINTITRIKNYMITANILIGFIIICLVYLVIKFVVVKKVKKLGSIIDSAQANLDLTARSHNDIADEIGSISDGYNGLMAVIEKDIIKTFSSIANVYEQIMPITINNNYTKDISEENLKIAGELENSGEQFSISIQDTQGNVEELYSMSDILCSTANEGEILIKDSVEQSKNVSTLAESMNEQMLELLNASKDVTSMMSIIEDITEQTNLLALNAAIEAARAGDAGRGFAVVAGEVRSLAEKTKVSAENINKVVKIMQTKVDKAEENSMEVISLVANQMEGISNTHRKFESINSTLRDLNDTTAKVAKSIEIQSASTSQVVSAAKMSAERAEAMSDVTEQMKVFAAHIFDYLKQTESELNKFSLDKNKMAFINFKIELTNTIANRLIRNDVKQNIPLGSMAENSHYKDMKAKLDQRELNELESRYRAFNSSLSNYKGWDDIMASVTSLFECINNIIERVMRAS</sequence>
<name>D4H8K2_DENA2</name>
<dbReference type="GO" id="GO:0016020">
    <property type="term" value="C:membrane"/>
    <property type="evidence" value="ECO:0007669"/>
    <property type="project" value="InterPro"/>
</dbReference>
<evidence type="ECO:0000256" key="1">
    <source>
        <dbReference type="ARBA" id="ARBA00023224"/>
    </source>
</evidence>
<dbReference type="Pfam" id="PF00015">
    <property type="entry name" value="MCPsignal"/>
    <property type="match status" value="1"/>
</dbReference>
<dbReference type="RefSeq" id="WP_013010865.1">
    <property type="nucleotide sequence ID" value="NC_013943.1"/>
</dbReference>
<dbReference type="SUPFAM" id="SSF58104">
    <property type="entry name" value="Methyl-accepting chemotaxis protein (MCP) signaling domain"/>
    <property type="match status" value="1"/>
</dbReference>
<dbReference type="InterPro" id="IPR004090">
    <property type="entry name" value="Chemotax_Me-accpt_rcpt"/>
</dbReference>
<dbReference type="PANTHER" id="PTHR32089:SF112">
    <property type="entry name" value="LYSOZYME-LIKE PROTEIN-RELATED"/>
    <property type="match status" value="1"/>
</dbReference>
<dbReference type="SMART" id="SM00283">
    <property type="entry name" value="MA"/>
    <property type="match status" value="1"/>
</dbReference>
<dbReference type="Gene3D" id="1.10.287.950">
    <property type="entry name" value="Methyl-accepting chemotaxis protein"/>
    <property type="match status" value="1"/>
</dbReference>
<dbReference type="EMBL" id="CP001968">
    <property type="protein sequence ID" value="ADD68351.1"/>
    <property type="molecule type" value="Genomic_DNA"/>
</dbReference>
<accession>D4H8K2</accession>
<dbReference type="GO" id="GO:0007165">
    <property type="term" value="P:signal transduction"/>
    <property type="evidence" value="ECO:0007669"/>
    <property type="project" value="UniProtKB-KW"/>
</dbReference>
<dbReference type="PaxDb" id="522772-Dacet_1583"/>
<keyword evidence="1 3" id="KW-0807">Transducer</keyword>
<organism evidence="6 7">
    <name type="scientific">Denitrovibrio acetiphilus (strain DSM 12809 / NBRC 114555 / N2460)</name>
    <dbReference type="NCBI Taxonomy" id="522772"/>
    <lineage>
        <taxon>Bacteria</taxon>
        <taxon>Pseudomonadati</taxon>
        <taxon>Deferribacterota</taxon>
        <taxon>Deferribacteres</taxon>
        <taxon>Deferribacterales</taxon>
        <taxon>Geovibrionaceae</taxon>
        <taxon>Denitrovibrio</taxon>
    </lineage>
</organism>
<feature type="transmembrane region" description="Helical" evidence="4">
    <location>
        <begin position="12"/>
        <end position="30"/>
    </location>
</feature>
<dbReference type="KEGG" id="dap:Dacet_1583"/>
<evidence type="ECO:0000259" key="5">
    <source>
        <dbReference type="PROSITE" id="PS50111"/>
    </source>
</evidence>
<evidence type="ECO:0000256" key="2">
    <source>
        <dbReference type="ARBA" id="ARBA00029447"/>
    </source>
</evidence>
<dbReference type="Gene3D" id="3.30.450.290">
    <property type="match status" value="1"/>
</dbReference>
<dbReference type="GO" id="GO:0004888">
    <property type="term" value="F:transmembrane signaling receptor activity"/>
    <property type="evidence" value="ECO:0007669"/>
    <property type="project" value="InterPro"/>
</dbReference>
<dbReference type="STRING" id="522772.Dacet_1583"/>
<dbReference type="eggNOG" id="COG0840">
    <property type="taxonomic scope" value="Bacteria"/>
</dbReference>
<comment type="similarity">
    <text evidence="2">Belongs to the methyl-accepting chemotaxis (MCP) protein family.</text>
</comment>
<keyword evidence="4" id="KW-1133">Transmembrane helix</keyword>
<gene>
    <name evidence="6" type="ordered locus">Dacet_1583</name>
</gene>
<dbReference type="GO" id="GO:0006935">
    <property type="term" value="P:chemotaxis"/>
    <property type="evidence" value="ECO:0007669"/>
    <property type="project" value="InterPro"/>
</dbReference>
<proteinExistence type="inferred from homology"/>
<keyword evidence="4" id="KW-0472">Membrane</keyword>
<keyword evidence="4" id="KW-0812">Transmembrane</keyword>
<feature type="transmembrane region" description="Helical" evidence="4">
    <location>
        <begin position="168"/>
        <end position="188"/>
    </location>
</feature>
<dbReference type="HOGENOM" id="CLU_441274_0_0_0"/>
<dbReference type="InParanoid" id="D4H8K2"/>
<evidence type="ECO:0000313" key="7">
    <source>
        <dbReference type="Proteomes" id="UP000002012"/>
    </source>
</evidence>
<keyword evidence="7" id="KW-1185">Reference proteome</keyword>
<dbReference type="Proteomes" id="UP000002012">
    <property type="component" value="Chromosome"/>
</dbReference>
<reference evidence="6 7" key="1">
    <citation type="journal article" date="2010" name="Stand. Genomic Sci.">
        <title>Complete genome sequence of Denitrovibrio acetiphilus type strain (N2460).</title>
        <authorList>
            <person name="Kiss H."/>
            <person name="Lang E."/>
            <person name="Lapidus A."/>
            <person name="Copeland A."/>
            <person name="Nolan M."/>
            <person name="Glavina Del Rio T."/>
            <person name="Chen F."/>
            <person name="Lucas S."/>
            <person name="Tice H."/>
            <person name="Cheng J.F."/>
            <person name="Han C."/>
            <person name="Goodwin L."/>
            <person name="Pitluck S."/>
            <person name="Liolios K."/>
            <person name="Pati A."/>
            <person name="Ivanova N."/>
            <person name="Mavromatis K."/>
            <person name="Chen A."/>
            <person name="Palaniappan K."/>
            <person name="Land M."/>
            <person name="Hauser L."/>
            <person name="Chang Y.J."/>
            <person name="Jeffries C.D."/>
            <person name="Detter J.C."/>
            <person name="Brettin T."/>
            <person name="Spring S."/>
            <person name="Rohde M."/>
            <person name="Goker M."/>
            <person name="Woyke T."/>
            <person name="Bristow J."/>
            <person name="Eisen J.A."/>
            <person name="Markowitz V."/>
            <person name="Hugenholtz P."/>
            <person name="Kyrpides N.C."/>
            <person name="Klenk H.P."/>
        </authorList>
    </citation>
    <scope>NUCLEOTIDE SEQUENCE [LARGE SCALE GENOMIC DNA]</scope>
    <source>
        <strain evidence="7">DSM 12809 / NBRC 114555 / N2460</strain>
    </source>
</reference>
<evidence type="ECO:0000313" key="6">
    <source>
        <dbReference type="EMBL" id="ADD68351.1"/>
    </source>
</evidence>
<dbReference type="InterPro" id="IPR004089">
    <property type="entry name" value="MCPsignal_dom"/>
</dbReference>
<dbReference type="PROSITE" id="PS50111">
    <property type="entry name" value="CHEMOTAXIS_TRANSDUC_2"/>
    <property type="match status" value="1"/>
</dbReference>
<feature type="domain" description="Methyl-accepting transducer" evidence="5">
    <location>
        <begin position="248"/>
        <end position="484"/>
    </location>
</feature>